<dbReference type="AlphaFoldDB" id="A0A1C7LX65"/>
<accession>A0A1C7LX65</accession>
<dbReference type="OrthoDB" id="107110at2759"/>
<dbReference type="STRING" id="5627.A0A1C7LX65"/>
<dbReference type="Proteomes" id="UP000092993">
    <property type="component" value="Unassembled WGS sequence"/>
</dbReference>
<dbReference type="EMBL" id="LUGG01000018">
    <property type="protein sequence ID" value="OBZ69295.1"/>
    <property type="molecule type" value="Genomic_DNA"/>
</dbReference>
<feature type="region of interest" description="Disordered" evidence="1">
    <location>
        <begin position="55"/>
        <end position="95"/>
    </location>
</feature>
<keyword evidence="3" id="KW-1185">Reference proteome</keyword>
<organism evidence="2 3">
    <name type="scientific">Grifola frondosa</name>
    <name type="common">Maitake</name>
    <name type="synonym">Polyporus frondosus</name>
    <dbReference type="NCBI Taxonomy" id="5627"/>
    <lineage>
        <taxon>Eukaryota</taxon>
        <taxon>Fungi</taxon>
        <taxon>Dikarya</taxon>
        <taxon>Basidiomycota</taxon>
        <taxon>Agaricomycotina</taxon>
        <taxon>Agaricomycetes</taxon>
        <taxon>Polyporales</taxon>
        <taxon>Grifolaceae</taxon>
        <taxon>Grifola</taxon>
    </lineage>
</organism>
<feature type="compositionally biased region" description="Basic and acidic residues" evidence="1">
    <location>
        <begin position="70"/>
        <end position="89"/>
    </location>
</feature>
<proteinExistence type="predicted"/>
<evidence type="ECO:0000313" key="3">
    <source>
        <dbReference type="Proteomes" id="UP000092993"/>
    </source>
</evidence>
<name>A0A1C7LX65_GRIFR</name>
<reference evidence="2 3" key="1">
    <citation type="submission" date="2016-03" db="EMBL/GenBank/DDBJ databases">
        <title>Whole genome sequencing of Grifola frondosa 9006-11.</title>
        <authorList>
            <person name="Min B."/>
            <person name="Park H."/>
            <person name="Kim J.-G."/>
            <person name="Cho H."/>
            <person name="Oh Y.-L."/>
            <person name="Kong W.-S."/>
            <person name="Choi I.-G."/>
        </authorList>
    </citation>
    <scope>NUCLEOTIDE SEQUENCE [LARGE SCALE GENOMIC DNA]</scope>
    <source>
        <strain evidence="2 3">9006-11</strain>
    </source>
</reference>
<evidence type="ECO:0000313" key="2">
    <source>
        <dbReference type="EMBL" id="OBZ69295.1"/>
    </source>
</evidence>
<gene>
    <name evidence="2" type="ORF">A0H81_10922</name>
</gene>
<protein>
    <submittedName>
        <fullName evidence="2">Uncharacterized protein</fullName>
    </submittedName>
</protein>
<evidence type="ECO:0000256" key="1">
    <source>
        <dbReference type="SAM" id="MobiDB-lite"/>
    </source>
</evidence>
<comment type="caution">
    <text evidence="2">The sequence shown here is derived from an EMBL/GenBank/DDBJ whole genome shotgun (WGS) entry which is preliminary data.</text>
</comment>
<sequence>MGVVFLQIKNDQTYSANMVSGLYDSMDPYKLNYFTKPEDAKVPLIRIVMAVAGRTPALKVRPPPPPPPPPKEDTNDKDKQQEDEKKQEVKTGPFTAYDIWVSG</sequence>